<gene>
    <name evidence="2" type="ORF">ElyMa_001200200</name>
</gene>
<dbReference type="EMBL" id="BMAT01002360">
    <property type="protein sequence ID" value="GFS05438.1"/>
    <property type="molecule type" value="Genomic_DNA"/>
</dbReference>
<accession>A0AAV4I7B5</accession>
<evidence type="ECO:0000313" key="2">
    <source>
        <dbReference type="EMBL" id="GFS05438.1"/>
    </source>
</evidence>
<sequence length="97" mass="10637">MSTTITTTTTPTTTTPTTNTTYYHTNDNHPASLCEASNRGRQIAPACQLGLTAGHSLGPNTNRKSAGTATEHDTPIKQLHPPLERSNCPPRRRRFFF</sequence>
<name>A0AAV4I7B5_9GAST</name>
<dbReference type="Proteomes" id="UP000762676">
    <property type="component" value="Unassembled WGS sequence"/>
</dbReference>
<keyword evidence="3" id="KW-1185">Reference proteome</keyword>
<feature type="compositionally biased region" description="Polar residues" evidence="1">
    <location>
        <begin position="58"/>
        <end position="68"/>
    </location>
</feature>
<proteinExistence type="predicted"/>
<evidence type="ECO:0000256" key="1">
    <source>
        <dbReference type="SAM" id="MobiDB-lite"/>
    </source>
</evidence>
<feature type="region of interest" description="Disordered" evidence="1">
    <location>
        <begin position="1"/>
        <end position="23"/>
    </location>
</feature>
<evidence type="ECO:0000313" key="3">
    <source>
        <dbReference type="Proteomes" id="UP000762676"/>
    </source>
</evidence>
<feature type="region of interest" description="Disordered" evidence="1">
    <location>
        <begin position="52"/>
        <end position="97"/>
    </location>
</feature>
<organism evidence="2 3">
    <name type="scientific">Elysia marginata</name>
    <dbReference type="NCBI Taxonomy" id="1093978"/>
    <lineage>
        <taxon>Eukaryota</taxon>
        <taxon>Metazoa</taxon>
        <taxon>Spiralia</taxon>
        <taxon>Lophotrochozoa</taxon>
        <taxon>Mollusca</taxon>
        <taxon>Gastropoda</taxon>
        <taxon>Heterobranchia</taxon>
        <taxon>Euthyneura</taxon>
        <taxon>Panpulmonata</taxon>
        <taxon>Sacoglossa</taxon>
        <taxon>Placobranchoidea</taxon>
        <taxon>Plakobranchidae</taxon>
        <taxon>Elysia</taxon>
    </lineage>
</organism>
<dbReference type="AlphaFoldDB" id="A0AAV4I7B5"/>
<reference evidence="2 3" key="1">
    <citation type="journal article" date="2021" name="Elife">
        <title>Chloroplast acquisition without the gene transfer in kleptoplastic sea slugs, Plakobranchus ocellatus.</title>
        <authorList>
            <person name="Maeda T."/>
            <person name="Takahashi S."/>
            <person name="Yoshida T."/>
            <person name="Shimamura S."/>
            <person name="Takaki Y."/>
            <person name="Nagai Y."/>
            <person name="Toyoda A."/>
            <person name="Suzuki Y."/>
            <person name="Arimoto A."/>
            <person name="Ishii H."/>
            <person name="Satoh N."/>
            <person name="Nishiyama T."/>
            <person name="Hasebe M."/>
            <person name="Maruyama T."/>
            <person name="Minagawa J."/>
            <person name="Obokata J."/>
            <person name="Shigenobu S."/>
        </authorList>
    </citation>
    <scope>NUCLEOTIDE SEQUENCE [LARGE SCALE GENOMIC DNA]</scope>
</reference>
<comment type="caution">
    <text evidence="2">The sequence shown here is derived from an EMBL/GenBank/DDBJ whole genome shotgun (WGS) entry which is preliminary data.</text>
</comment>
<protein>
    <submittedName>
        <fullName evidence="2">Uncharacterized protein</fullName>
    </submittedName>
</protein>